<feature type="non-terminal residue" evidence="2">
    <location>
        <position position="1"/>
    </location>
</feature>
<dbReference type="CDD" id="cd02440">
    <property type="entry name" value="AdoMet_MTases"/>
    <property type="match status" value="1"/>
</dbReference>
<evidence type="ECO:0000259" key="1">
    <source>
        <dbReference type="Pfam" id="PF08241"/>
    </source>
</evidence>
<gene>
    <name evidence="2" type="ORF">METZ01_LOCUS91223</name>
</gene>
<organism evidence="2">
    <name type="scientific">marine metagenome</name>
    <dbReference type="NCBI Taxonomy" id="408172"/>
    <lineage>
        <taxon>unclassified sequences</taxon>
        <taxon>metagenomes</taxon>
        <taxon>ecological metagenomes</taxon>
    </lineage>
</organism>
<dbReference type="EMBL" id="UINC01008531">
    <property type="protein sequence ID" value="SVA38369.1"/>
    <property type="molecule type" value="Genomic_DNA"/>
</dbReference>
<protein>
    <recommendedName>
        <fullName evidence="1">Methyltransferase type 11 domain-containing protein</fullName>
    </recommendedName>
</protein>
<dbReference type="Pfam" id="PF08241">
    <property type="entry name" value="Methyltransf_11"/>
    <property type="match status" value="1"/>
</dbReference>
<accession>A0A381VDC1</accession>
<sequence>VAAMWEADEIGPETVLETANGDATRLPFADSSFDRVIASEVMEHIHDDNAALAELARVLRPGGTIAITVPAALPERICWKLSSDYHAPAVVGGHVRIYGRHDLHDRMAAAGLVVNGDHRSHSLHSPYWWLRCAVGPDRPIEDHRLVRLYHRFLTWDIVKAPRPIRTLERLLNPILGKSLVVYATKPTEIPARSADAQTHDTSERAHAVA</sequence>
<name>A0A381VDC1_9ZZZZ</name>
<dbReference type="SUPFAM" id="SSF53335">
    <property type="entry name" value="S-adenosyl-L-methionine-dependent methyltransferases"/>
    <property type="match status" value="1"/>
</dbReference>
<dbReference type="Gene3D" id="3.40.50.150">
    <property type="entry name" value="Vaccinia Virus protein VP39"/>
    <property type="match status" value="1"/>
</dbReference>
<proteinExistence type="predicted"/>
<dbReference type="GO" id="GO:0008757">
    <property type="term" value="F:S-adenosylmethionine-dependent methyltransferase activity"/>
    <property type="evidence" value="ECO:0007669"/>
    <property type="project" value="InterPro"/>
</dbReference>
<reference evidence="2" key="1">
    <citation type="submission" date="2018-05" db="EMBL/GenBank/DDBJ databases">
        <authorList>
            <person name="Lanie J.A."/>
            <person name="Ng W.-L."/>
            <person name="Kazmierczak K.M."/>
            <person name="Andrzejewski T.M."/>
            <person name="Davidsen T.M."/>
            <person name="Wayne K.J."/>
            <person name="Tettelin H."/>
            <person name="Glass J.I."/>
            <person name="Rusch D."/>
            <person name="Podicherti R."/>
            <person name="Tsui H.-C.T."/>
            <person name="Winkler M.E."/>
        </authorList>
    </citation>
    <scope>NUCLEOTIDE SEQUENCE</scope>
</reference>
<dbReference type="PANTHER" id="PTHR43591">
    <property type="entry name" value="METHYLTRANSFERASE"/>
    <property type="match status" value="1"/>
</dbReference>
<dbReference type="AlphaFoldDB" id="A0A381VDC1"/>
<dbReference type="PANTHER" id="PTHR43591:SF24">
    <property type="entry name" value="2-METHOXY-6-POLYPRENYL-1,4-BENZOQUINOL METHYLASE, MITOCHONDRIAL"/>
    <property type="match status" value="1"/>
</dbReference>
<evidence type="ECO:0000313" key="2">
    <source>
        <dbReference type="EMBL" id="SVA38369.1"/>
    </source>
</evidence>
<feature type="domain" description="Methyltransferase type 11" evidence="1">
    <location>
        <begin position="15"/>
        <end position="67"/>
    </location>
</feature>
<dbReference type="InterPro" id="IPR029063">
    <property type="entry name" value="SAM-dependent_MTases_sf"/>
</dbReference>
<dbReference type="InterPro" id="IPR013216">
    <property type="entry name" value="Methyltransf_11"/>
</dbReference>